<feature type="domain" description="Sucrose phosphatase-like" evidence="3">
    <location>
        <begin position="256"/>
        <end position="493"/>
    </location>
</feature>
<dbReference type="InterPro" id="IPR013783">
    <property type="entry name" value="Ig-like_fold"/>
</dbReference>
<dbReference type="Gene3D" id="3.40.50.1000">
    <property type="entry name" value="HAD superfamily/HAD-like"/>
    <property type="match status" value="1"/>
</dbReference>
<dbReference type="SFLD" id="SFLDG01141">
    <property type="entry name" value="C2.B.1:_Sucrose_Phosphatase_Li"/>
    <property type="match status" value="1"/>
</dbReference>
<dbReference type="SUPFAM" id="SSF56784">
    <property type="entry name" value="HAD-like"/>
    <property type="match status" value="1"/>
</dbReference>
<evidence type="ECO:0000259" key="3">
    <source>
        <dbReference type="Pfam" id="PF05116"/>
    </source>
</evidence>
<dbReference type="PANTHER" id="PTHR46521">
    <property type="entry name" value="SUCROSE-PHOSPHATASE 2-RELATED"/>
    <property type="match status" value="1"/>
</dbReference>
<dbReference type="InterPro" id="IPR006380">
    <property type="entry name" value="SPP-like_dom"/>
</dbReference>
<dbReference type="GO" id="GO:0016787">
    <property type="term" value="F:hydrolase activity"/>
    <property type="evidence" value="ECO:0007669"/>
    <property type="project" value="UniProtKB-KW"/>
</dbReference>
<evidence type="ECO:0000313" key="4">
    <source>
        <dbReference type="EMBL" id="CAD8786938.1"/>
    </source>
</evidence>
<gene>
    <name evidence="4" type="ORF">PPAR00522_LOCUS18702</name>
</gene>
<proteinExistence type="predicted"/>
<feature type="region of interest" description="Disordered" evidence="2">
    <location>
        <begin position="226"/>
        <end position="254"/>
    </location>
</feature>
<dbReference type="EMBL" id="HBFM01028838">
    <property type="protein sequence ID" value="CAD8786938.1"/>
    <property type="molecule type" value="Transcribed_RNA"/>
</dbReference>
<dbReference type="NCBIfam" id="TIGR01484">
    <property type="entry name" value="HAD-SF-IIB"/>
    <property type="match status" value="1"/>
</dbReference>
<dbReference type="AlphaFoldDB" id="A0A7S0YPN1"/>
<dbReference type="SFLD" id="SFLDS00003">
    <property type="entry name" value="Haloacid_Dehalogenase"/>
    <property type="match status" value="1"/>
</dbReference>
<dbReference type="Pfam" id="PF05116">
    <property type="entry name" value="S6PP"/>
    <property type="match status" value="1"/>
</dbReference>
<dbReference type="InterPro" id="IPR006379">
    <property type="entry name" value="HAD-SF_hydro_IIB"/>
</dbReference>
<reference evidence="4" key="1">
    <citation type="submission" date="2021-01" db="EMBL/GenBank/DDBJ databases">
        <authorList>
            <person name="Corre E."/>
            <person name="Pelletier E."/>
            <person name="Niang G."/>
            <person name="Scheremetjew M."/>
            <person name="Finn R."/>
            <person name="Kale V."/>
            <person name="Holt S."/>
            <person name="Cochrane G."/>
            <person name="Meng A."/>
            <person name="Brown T."/>
            <person name="Cohen L."/>
        </authorList>
    </citation>
    <scope>NUCLEOTIDE SEQUENCE</scope>
    <source>
        <strain evidence="4">SAG 63-3</strain>
    </source>
</reference>
<dbReference type="Gene3D" id="2.60.40.10">
    <property type="entry name" value="Immunoglobulins"/>
    <property type="match status" value="1"/>
</dbReference>
<accession>A0A7S0YPN1</accession>
<sequence length="534" mass="57692">MHLQHSPAGSLSRMKGTSKKAVMNHSFNKSQSCSLLSMPLSYSGSTFKAHSSSKSKQCISSSSLSTRNIRSPTISSDIPSISHSPYIRTSSKASSAAKTSAAVLSPVTADPHRLPQQDALETNPDRTIKIFYKSGWDNAILHFSVGSQGWRDAPFTPIFSGGSKWLIASIDIPLEAGLHSSAPLLEFVVTNGRGDWDKPPRGSNYAVVRPGRYILNRGEIHNIDSKIHSPDSSLPGPRNSSNASLPAASPSSSPPAVLVVSDLDGTMVGNDAYTSTFRDWWEKEGLVRGGVLAFNTGRTLPSVEALLREKAGFLAVPDVIISAVGTKIYEKDPSSKKWIEMGSWTRVLDEEWSLEAVRDATYRVLASVGREAMHFRPPEELNEHKVTCGVRDDVAGNVVLDLEKILAATGVSANVISSGHGGWKYVDIVPIRAGKLEALDYVRRRFGFPSGHTVACGDSGNDILMLNGLNRAVAVGNSQPDLKTWVQAQPKETSSDPISGGVDLVLKNRGIRLLQAQRPEALGILEALEFWGFK</sequence>
<evidence type="ECO:0000256" key="2">
    <source>
        <dbReference type="SAM" id="MobiDB-lite"/>
    </source>
</evidence>
<protein>
    <recommendedName>
        <fullName evidence="3">Sucrose phosphatase-like domain-containing protein</fullName>
    </recommendedName>
</protein>
<organism evidence="4">
    <name type="scientific">Polytomella parva</name>
    <dbReference type="NCBI Taxonomy" id="51329"/>
    <lineage>
        <taxon>Eukaryota</taxon>
        <taxon>Viridiplantae</taxon>
        <taxon>Chlorophyta</taxon>
        <taxon>core chlorophytes</taxon>
        <taxon>Chlorophyceae</taxon>
        <taxon>CS clade</taxon>
        <taxon>Chlamydomonadales</taxon>
        <taxon>Chlamydomonadaceae</taxon>
        <taxon>Polytomella</taxon>
    </lineage>
</organism>
<feature type="compositionally biased region" description="Low complexity" evidence="2">
    <location>
        <begin position="239"/>
        <end position="254"/>
    </location>
</feature>
<dbReference type="PANTHER" id="PTHR46521:SF4">
    <property type="entry name" value="SUCROSE-PHOSPHATASE 2-RELATED"/>
    <property type="match status" value="1"/>
</dbReference>
<dbReference type="InterPro" id="IPR023214">
    <property type="entry name" value="HAD_sf"/>
</dbReference>
<dbReference type="SFLD" id="SFLDG01140">
    <property type="entry name" value="C2.B:_Phosphomannomutase_and_P"/>
    <property type="match status" value="1"/>
</dbReference>
<keyword evidence="1" id="KW-0378">Hydrolase</keyword>
<name>A0A7S0YPN1_9CHLO</name>
<dbReference type="InterPro" id="IPR036412">
    <property type="entry name" value="HAD-like_sf"/>
</dbReference>
<feature type="region of interest" description="Disordered" evidence="2">
    <location>
        <begin position="1"/>
        <end position="21"/>
    </location>
</feature>
<evidence type="ECO:0000256" key="1">
    <source>
        <dbReference type="ARBA" id="ARBA00022801"/>
    </source>
</evidence>
<dbReference type="InterPro" id="IPR051518">
    <property type="entry name" value="Sucrose_Phosphatase"/>
</dbReference>
<dbReference type="Gene3D" id="3.90.1070.10">
    <property type="match status" value="1"/>
</dbReference>